<keyword evidence="1" id="KW-1133">Transmembrane helix</keyword>
<dbReference type="RefSeq" id="WP_126840936.1">
    <property type="nucleotide sequence ID" value="NZ_PIQH01000002.1"/>
</dbReference>
<dbReference type="InterPro" id="IPR010266">
    <property type="entry name" value="NnrS"/>
</dbReference>
<protein>
    <submittedName>
        <fullName evidence="2">NnrS family protein</fullName>
    </submittedName>
</protein>
<dbReference type="Proteomes" id="UP000287996">
    <property type="component" value="Unassembled WGS sequence"/>
</dbReference>
<feature type="transmembrane region" description="Helical" evidence="1">
    <location>
        <begin position="240"/>
        <end position="261"/>
    </location>
</feature>
<evidence type="ECO:0000256" key="1">
    <source>
        <dbReference type="SAM" id="Phobius"/>
    </source>
</evidence>
<feature type="transmembrane region" description="Helical" evidence="1">
    <location>
        <begin position="64"/>
        <end position="86"/>
    </location>
</feature>
<dbReference type="Pfam" id="PF05940">
    <property type="entry name" value="NnrS"/>
    <property type="match status" value="1"/>
</dbReference>
<evidence type="ECO:0000313" key="3">
    <source>
        <dbReference type="Proteomes" id="UP000287996"/>
    </source>
</evidence>
<feature type="transmembrane region" description="Helical" evidence="1">
    <location>
        <begin position="21"/>
        <end position="44"/>
    </location>
</feature>
<proteinExistence type="predicted"/>
<organism evidence="2 3">
    <name type="scientific">Idiomarina tyrosinivorans</name>
    <dbReference type="NCBI Taxonomy" id="1445662"/>
    <lineage>
        <taxon>Bacteria</taxon>
        <taxon>Pseudomonadati</taxon>
        <taxon>Pseudomonadota</taxon>
        <taxon>Gammaproteobacteria</taxon>
        <taxon>Alteromonadales</taxon>
        <taxon>Idiomarinaceae</taxon>
        <taxon>Idiomarina</taxon>
    </lineage>
</organism>
<dbReference type="AlphaFoldDB" id="A0A432ZSW9"/>
<keyword evidence="1" id="KW-0812">Transmembrane</keyword>
<feature type="transmembrane region" description="Helical" evidence="1">
    <location>
        <begin position="93"/>
        <end position="110"/>
    </location>
</feature>
<feature type="transmembrane region" description="Helical" evidence="1">
    <location>
        <begin position="174"/>
        <end position="195"/>
    </location>
</feature>
<feature type="transmembrane region" description="Helical" evidence="1">
    <location>
        <begin position="147"/>
        <end position="168"/>
    </location>
</feature>
<gene>
    <name evidence="2" type="ORF">CWI84_02105</name>
</gene>
<dbReference type="OrthoDB" id="9770040at2"/>
<name>A0A432ZSW9_9GAMM</name>
<sequence>MLTITDLAQEQRIQPIWRQAFRPLFLFGALFAVLAVAYWIATIIFQLRLPHYGGAMFWHAHEMLYGFVVAIILGFLLTAVQNWTAIRGIYGKPLIFLVALWGLGRLLMLVELESLQWLAAIVDFALLPIACVILARPIVVRKQWRNLVFVPILTLLAINNALMHISVLAEINGLYQQAAFTTVLLISLLITIIGGRVIPMFTANGVGFSKPQPIRGLERSVIVATGAIFVLFFLRLDRLLADSYIALIFALTALLHLFRMLRWKPWCTVKHPLVWSLHAGYGFLVIGFALLAIHWQWHLFTRSTAMHALTVGAMGVMILAMLTRVSLGHSGRPLVAPKWLGGFLLCAIFAALLRTIMLAIYPQYSLWWIASAALLWCIAFSGYLLRYTKILTAPRADGHPG</sequence>
<feature type="transmembrane region" description="Helical" evidence="1">
    <location>
        <begin position="305"/>
        <end position="327"/>
    </location>
</feature>
<dbReference type="EMBL" id="PIQH01000002">
    <property type="protein sequence ID" value="RUO80931.1"/>
    <property type="molecule type" value="Genomic_DNA"/>
</dbReference>
<keyword evidence="1" id="KW-0472">Membrane</keyword>
<evidence type="ECO:0000313" key="2">
    <source>
        <dbReference type="EMBL" id="RUO80931.1"/>
    </source>
</evidence>
<feature type="transmembrane region" description="Helical" evidence="1">
    <location>
        <begin position="273"/>
        <end position="293"/>
    </location>
</feature>
<feature type="transmembrane region" description="Helical" evidence="1">
    <location>
        <begin position="116"/>
        <end position="135"/>
    </location>
</feature>
<feature type="transmembrane region" description="Helical" evidence="1">
    <location>
        <begin position="216"/>
        <end position="234"/>
    </location>
</feature>
<feature type="transmembrane region" description="Helical" evidence="1">
    <location>
        <begin position="366"/>
        <end position="385"/>
    </location>
</feature>
<keyword evidence="3" id="KW-1185">Reference proteome</keyword>
<comment type="caution">
    <text evidence="2">The sequence shown here is derived from an EMBL/GenBank/DDBJ whole genome shotgun (WGS) entry which is preliminary data.</text>
</comment>
<accession>A0A432ZSW9</accession>
<reference evidence="2 3" key="1">
    <citation type="journal article" date="2011" name="Front. Microbiol.">
        <title>Genomic signatures of strain selection and enhancement in Bacillus atrophaeus var. globigii, a historical biowarfare simulant.</title>
        <authorList>
            <person name="Gibbons H.S."/>
            <person name="Broomall S.M."/>
            <person name="McNew L.A."/>
            <person name="Daligault H."/>
            <person name="Chapman C."/>
            <person name="Bruce D."/>
            <person name="Karavis M."/>
            <person name="Krepps M."/>
            <person name="McGregor P.A."/>
            <person name="Hong C."/>
            <person name="Park K.H."/>
            <person name="Akmal A."/>
            <person name="Feldman A."/>
            <person name="Lin J.S."/>
            <person name="Chang W.E."/>
            <person name="Higgs B.W."/>
            <person name="Demirev P."/>
            <person name="Lindquist J."/>
            <person name="Liem A."/>
            <person name="Fochler E."/>
            <person name="Read T.D."/>
            <person name="Tapia R."/>
            <person name="Johnson S."/>
            <person name="Bishop-Lilly K.A."/>
            <person name="Detter C."/>
            <person name="Han C."/>
            <person name="Sozhamannan S."/>
            <person name="Rosenzweig C.N."/>
            <person name="Skowronski E.W."/>
        </authorList>
    </citation>
    <scope>NUCLEOTIDE SEQUENCE [LARGE SCALE GENOMIC DNA]</scope>
    <source>
        <strain evidence="2 3">CC-PW-9</strain>
    </source>
</reference>
<feature type="transmembrane region" description="Helical" evidence="1">
    <location>
        <begin position="339"/>
        <end position="360"/>
    </location>
</feature>